<gene>
    <name evidence="6" type="ORF">F511_10005</name>
</gene>
<keyword evidence="4 5" id="KW-0408">Iron</keyword>
<feature type="binding site" evidence="5">
    <location>
        <position position="357"/>
    </location>
    <ligand>
        <name>Fe cation</name>
        <dbReference type="ChEBI" id="CHEBI:24875"/>
        <note>catalytic</note>
    </ligand>
</feature>
<dbReference type="Proteomes" id="UP000250235">
    <property type="component" value="Unassembled WGS sequence"/>
</dbReference>
<evidence type="ECO:0000256" key="3">
    <source>
        <dbReference type="ARBA" id="ARBA00022964"/>
    </source>
</evidence>
<feature type="binding site" evidence="5">
    <location>
        <position position="541"/>
    </location>
    <ligand>
        <name>Fe cation</name>
        <dbReference type="ChEBI" id="CHEBI:24875"/>
        <note>catalytic</note>
    </ligand>
</feature>
<keyword evidence="3 6" id="KW-0560">Oxidoreductase</keyword>
<evidence type="ECO:0000256" key="5">
    <source>
        <dbReference type="PIRSR" id="PIRSR604294-1"/>
    </source>
</evidence>
<evidence type="ECO:0000256" key="2">
    <source>
        <dbReference type="ARBA" id="ARBA00022723"/>
    </source>
</evidence>
<dbReference type="GO" id="GO:0009570">
    <property type="term" value="C:chloroplast stroma"/>
    <property type="evidence" value="ECO:0007669"/>
    <property type="project" value="TreeGrafter"/>
</dbReference>
<name>A0A2Z7CE68_9LAMI</name>
<dbReference type="GO" id="GO:0046872">
    <property type="term" value="F:metal ion binding"/>
    <property type="evidence" value="ECO:0007669"/>
    <property type="project" value="UniProtKB-KW"/>
</dbReference>
<keyword evidence="3 6" id="KW-0223">Dioxygenase</keyword>
<dbReference type="PANTHER" id="PTHR10543">
    <property type="entry name" value="BETA-CAROTENE DIOXYGENASE"/>
    <property type="match status" value="1"/>
</dbReference>
<keyword evidence="2 5" id="KW-0479">Metal-binding</keyword>
<comment type="similarity">
    <text evidence="1">Belongs to the carotenoid oxygenase family.</text>
</comment>
<evidence type="ECO:0000256" key="4">
    <source>
        <dbReference type="ARBA" id="ARBA00023004"/>
    </source>
</evidence>
<dbReference type="GO" id="GO:0010436">
    <property type="term" value="F:carotenoid dioxygenase activity"/>
    <property type="evidence" value="ECO:0007669"/>
    <property type="project" value="TreeGrafter"/>
</dbReference>
<protein>
    <submittedName>
        <fullName evidence="6">9-cis-epoxycarotenoid dioxygenase</fullName>
    </submittedName>
</protein>
<evidence type="ECO:0000313" key="6">
    <source>
        <dbReference type="EMBL" id="KZV45228.1"/>
    </source>
</evidence>
<organism evidence="6 7">
    <name type="scientific">Dorcoceras hygrometricum</name>
    <dbReference type="NCBI Taxonomy" id="472368"/>
    <lineage>
        <taxon>Eukaryota</taxon>
        <taxon>Viridiplantae</taxon>
        <taxon>Streptophyta</taxon>
        <taxon>Embryophyta</taxon>
        <taxon>Tracheophyta</taxon>
        <taxon>Spermatophyta</taxon>
        <taxon>Magnoliopsida</taxon>
        <taxon>eudicotyledons</taxon>
        <taxon>Gunneridae</taxon>
        <taxon>Pentapetalae</taxon>
        <taxon>asterids</taxon>
        <taxon>lamiids</taxon>
        <taxon>Lamiales</taxon>
        <taxon>Gesneriaceae</taxon>
        <taxon>Didymocarpoideae</taxon>
        <taxon>Trichosporeae</taxon>
        <taxon>Loxocarpinae</taxon>
        <taxon>Dorcoceras</taxon>
    </lineage>
</organism>
<dbReference type="AlphaFoldDB" id="A0A2Z7CE68"/>
<dbReference type="OrthoDB" id="1069523at2759"/>
<proteinExistence type="inferred from homology"/>
<dbReference type="EMBL" id="KQ996414">
    <property type="protein sequence ID" value="KZV45228.1"/>
    <property type="molecule type" value="Genomic_DNA"/>
</dbReference>
<dbReference type="InterPro" id="IPR004294">
    <property type="entry name" value="Carotenoid_Oase"/>
</dbReference>
<keyword evidence="7" id="KW-1185">Reference proteome</keyword>
<evidence type="ECO:0000256" key="1">
    <source>
        <dbReference type="ARBA" id="ARBA00006787"/>
    </source>
</evidence>
<evidence type="ECO:0000313" key="7">
    <source>
        <dbReference type="Proteomes" id="UP000250235"/>
    </source>
</evidence>
<feature type="binding site" evidence="5">
    <location>
        <position position="241"/>
    </location>
    <ligand>
        <name>Fe cation</name>
        <dbReference type="ChEBI" id="CHEBI:24875"/>
        <note>catalytic</note>
    </ligand>
</feature>
<comment type="cofactor">
    <cofactor evidence="5">
        <name>Fe(2+)</name>
        <dbReference type="ChEBI" id="CHEBI:29033"/>
    </cofactor>
    <text evidence="5">Binds 1 Fe(2+) ion per subunit.</text>
</comment>
<dbReference type="PANTHER" id="PTHR10543:SF46">
    <property type="entry name" value="CAROTENOID CLEAVAGE DIOXYGENASE 4, CHLOROPLASTIC-RELATED"/>
    <property type="match status" value="1"/>
</dbReference>
<accession>A0A2Z7CE68</accession>
<reference evidence="6 7" key="1">
    <citation type="journal article" date="2015" name="Proc. Natl. Acad. Sci. U.S.A.">
        <title>The resurrection genome of Boea hygrometrica: A blueprint for survival of dehydration.</title>
        <authorList>
            <person name="Xiao L."/>
            <person name="Yang G."/>
            <person name="Zhang L."/>
            <person name="Yang X."/>
            <person name="Zhao S."/>
            <person name="Ji Z."/>
            <person name="Zhou Q."/>
            <person name="Hu M."/>
            <person name="Wang Y."/>
            <person name="Chen M."/>
            <person name="Xu Y."/>
            <person name="Jin H."/>
            <person name="Xiao X."/>
            <person name="Hu G."/>
            <person name="Bao F."/>
            <person name="Hu Y."/>
            <person name="Wan P."/>
            <person name="Li L."/>
            <person name="Deng X."/>
            <person name="Kuang T."/>
            <person name="Xiang C."/>
            <person name="Zhu J.K."/>
            <person name="Oliver M.J."/>
            <person name="He Y."/>
        </authorList>
    </citation>
    <scope>NUCLEOTIDE SEQUENCE [LARGE SCALE GENOMIC DNA]</scope>
    <source>
        <strain evidence="7">cv. XS01</strain>
    </source>
</reference>
<sequence>MPTRTSFLINPPKLAPLDHDQEERRSTTHYVNKQSLLSNIFSSLDHFICRFLDYPLRASIDPKHVLSGNFFPVDELPPTVCEVLEGTLPRCLDGAYIRNGPNPQFIPQGPYHLFEGDGMLHCIRIRDGEATFCSRFIKTYKYTVEREIGWPVILNFFSGFNGLAASIARFAVNFCRILAGEYDPRLGFGTANTSLAFFGGELFALGESDLPYRIKITPIGDVITLGRHDSFGAPFTTMTAHPKIDPETHEAFAFRQSINFRPPFLIYFRINKHGEKQPEVPIFSLPELSLIHDFAVSKKYAIFPDTQITMNAKNILKGMPAVSVDPKKVPRLGIIPRDAVDESEMWWVEVPGLNMVHAVNAWDENSGGGETIVVLATTVLSVEHVLDEMDLARARLERIEINVQEKTVTRRAFSSANLDFAVINPAYAGKNNRYIYAATGAPMPKISGVVKIDTSLVSTEDSEECTVGKRLYGNKCYGGEAIFVPRDPHNPAAEEDDGYLVTYIHDEVTGESRFIAMDARSPTLEIVSVVRLPQRVPYGFHGIFLPEHDLQLCNLSPN</sequence>
<feature type="binding site" evidence="5">
    <location>
        <position position="292"/>
    </location>
    <ligand>
        <name>Fe cation</name>
        <dbReference type="ChEBI" id="CHEBI:24875"/>
        <note>catalytic</note>
    </ligand>
</feature>
<dbReference type="Pfam" id="PF03055">
    <property type="entry name" value="RPE65"/>
    <property type="match status" value="1"/>
</dbReference>
<dbReference type="GO" id="GO:0016121">
    <property type="term" value="P:carotene catabolic process"/>
    <property type="evidence" value="ECO:0007669"/>
    <property type="project" value="TreeGrafter"/>
</dbReference>